<feature type="domain" description="Glycosyl transferase family 1" evidence="1">
    <location>
        <begin position="209"/>
        <end position="341"/>
    </location>
</feature>
<dbReference type="InterPro" id="IPR028098">
    <property type="entry name" value="Glyco_trans_4-like_N"/>
</dbReference>
<proteinExistence type="predicted"/>
<reference evidence="3 4" key="1">
    <citation type="submission" date="2020-11" db="EMBL/GenBank/DDBJ databases">
        <title>genome sequence of strain KACC 18849.</title>
        <authorList>
            <person name="Gao J."/>
            <person name="Zhang X."/>
        </authorList>
    </citation>
    <scope>NUCLEOTIDE SEQUENCE [LARGE SCALE GENOMIC DNA]</scope>
    <source>
        <strain evidence="3 4">KACC 18849</strain>
    </source>
</reference>
<evidence type="ECO:0000313" key="3">
    <source>
        <dbReference type="EMBL" id="MBI1687017.1"/>
    </source>
</evidence>
<dbReference type="InterPro" id="IPR001296">
    <property type="entry name" value="Glyco_trans_1"/>
</dbReference>
<name>A0ABS0T560_9CAUL</name>
<comment type="caution">
    <text evidence="3">The sequence shown here is derived from an EMBL/GenBank/DDBJ whole genome shotgun (WGS) entry which is preliminary data.</text>
</comment>
<dbReference type="PANTHER" id="PTHR45947">
    <property type="entry name" value="SULFOQUINOVOSYL TRANSFERASE SQD2"/>
    <property type="match status" value="1"/>
</dbReference>
<dbReference type="Proteomes" id="UP000639859">
    <property type="component" value="Unassembled WGS sequence"/>
</dbReference>
<dbReference type="PANTHER" id="PTHR45947:SF3">
    <property type="entry name" value="SULFOQUINOVOSYL TRANSFERASE SQD2"/>
    <property type="match status" value="1"/>
</dbReference>
<evidence type="ECO:0000259" key="2">
    <source>
        <dbReference type="Pfam" id="PF13439"/>
    </source>
</evidence>
<evidence type="ECO:0000259" key="1">
    <source>
        <dbReference type="Pfam" id="PF00534"/>
    </source>
</evidence>
<dbReference type="Pfam" id="PF00534">
    <property type="entry name" value="Glycos_transf_1"/>
    <property type="match status" value="1"/>
</dbReference>
<dbReference type="InterPro" id="IPR050194">
    <property type="entry name" value="Glycosyltransferase_grp1"/>
</dbReference>
<dbReference type="EMBL" id="JADWOX010000034">
    <property type="protein sequence ID" value="MBI1687017.1"/>
    <property type="molecule type" value="Genomic_DNA"/>
</dbReference>
<dbReference type="RefSeq" id="WP_198578900.1">
    <property type="nucleotide sequence ID" value="NZ_JADWOX010000034.1"/>
</dbReference>
<keyword evidence="4" id="KW-1185">Reference proteome</keyword>
<dbReference type="Pfam" id="PF13439">
    <property type="entry name" value="Glyco_transf_4"/>
    <property type="match status" value="1"/>
</dbReference>
<feature type="domain" description="Glycosyltransferase subfamily 4-like N-terminal" evidence="2">
    <location>
        <begin position="27"/>
        <end position="188"/>
    </location>
</feature>
<sequence length="376" mass="41511">MVYQRRRFERREMRICVTGLRGLPGVMGGVESHCEELLPRILALYPKLAIRLVGRKPYLPEGVAEFKGVEVVSLPSPRQQSLEAIVSTFLAVLHARRYGWRLIHIHAIGPGLLAPLARMVGLRVVLTHHGRDYDRAKWNPFARAMLRLGEWAGVAFAHRVIAVSPSLAEALKQQFPAARGKISYVPNGAPALADSQEGLPEVLSRLGVDERPYVLAVGRLVPEKGFDYLVRAFLDSGTDRQLLIAGAADHETDYSRKLLATAGERVRFLGRQPRSVLRKLYEGADLFVLPSFHEGLPIVALEAASCGAPMLLSDIGANRDIGLAEGNYFPVGDEAALSAALARPRPEFAIDGPAIRSRFDWDVVARETLEIYRLAY</sequence>
<evidence type="ECO:0000313" key="4">
    <source>
        <dbReference type="Proteomes" id="UP000639859"/>
    </source>
</evidence>
<dbReference type="SUPFAM" id="SSF53756">
    <property type="entry name" value="UDP-Glycosyltransferase/glycogen phosphorylase"/>
    <property type="match status" value="1"/>
</dbReference>
<accession>A0ABS0T560</accession>
<gene>
    <name evidence="3" type="ORF">I4Q42_25380</name>
</gene>
<dbReference type="CDD" id="cd03801">
    <property type="entry name" value="GT4_PimA-like"/>
    <property type="match status" value="1"/>
</dbReference>
<organism evidence="3 4">
    <name type="scientific">Caulobacter hibisci</name>
    <dbReference type="NCBI Taxonomy" id="2035993"/>
    <lineage>
        <taxon>Bacteria</taxon>
        <taxon>Pseudomonadati</taxon>
        <taxon>Pseudomonadota</taxon>
        <taxon>Alphaproteobacteria</taxon>
        <taxon>Caulobacterales</taxon>
        <taxon>Caulobacteraceae</taxon>
        <taxon>Caulobacter</taxon>
    </lineage>
</organism>
<protein>
    <submittedName>
        <fullName evidence="3">Glycosyltransferase family 4 protein</fullName>
    </submittedName>
</protein>
<dbReference type="Gene3D" id="3.40.50.2000">
    <property type="entry name" value="Glycogen Phosphorylase B"/>
    <property type="match status" value="2"/>
</dbReference>